<feature type="domain" description="Response regulatory" evidence="3">
    <location>
        <begin position="12"/>
        <end position="127"/>
    </location>
</feature>
<comment type="caution">
    <text evidence="4">The sequence shown here is derived from an EMBL/GenBank/DDBJ whole genome shotgun (WGS) entry which is preliminary data.</text>
</comment>
<dbReference type="Gene3D" id="3.40.50.2300">
    <property type="match status" value="1"/>
</dbReference>
<keyword evidence="5" id="KW-1185">Reference proteome</keyword>
<evidence type="ECO:0000313" key="5">
    <source>
        <dbReference type="Proteomes" id="UP001225596"/>
    </source>
</evidence>
<dbReference type="InterPro" id="IPR050595">
    <property type="entry name" value="Bact_response_regulator"/>
</dbReference>
<dbReference type="Pfam" id="PF00072">
    <property type="entry name" value="Response_reg"/>
    <property type="match status" value="1"/>
</dbReference>
<dbReference type="SMART" id="SM00448">
    <property type="entry name" value="REC"/>
    <property type="match status" value="1"/>
</dbReference>
<dbReference type="PROSITE" id="PS50110">
    <property type="entry name" value="RESPONSE_REGULATORY"/>
    <property type="match status" value="1"/>
</dbReference>
<dbReference type="InterPro" id="IPR011006">
    <property type="entry name" value="CheY-like_superfamily"/>
</dbReference>
<proteinExistence type="predicted"/>
<evidence type="ECO:0000256" key="1">
    <source>
        <dbReference type="ARBA" id="ARBA00022553"/>
    </source>
</evidence>
<dbReference type="Proteomes" id="UP001225596">
    <property type="component" value="Unassembled WGS sequence"/>
</dbReference>
<gene>
    <name evidence="4" type="ORF">Q8A64_14955</name>
</gene>
<dbReference type="PANTHER" id="PTHR44591">
    <property type="entry name" value="STRESS RESPONSE REGULATOR PROTEIN 1"/>
    <property type="match status" value="1"/>
</dbReference>
<sequence>MNNYKNTIPKLNVLVVDDNEDMCKVISSILQAKGCETNAVRTCEEALRVIKTSPPHMVSCDIRLNENLSGLDLARIVRGDKDTAHLFLIAVSAYCEEKERALQAGFDMFFPKPVKFSDLTKALELYDRNANLLNGSGSSQFGC</sequence>
<accession>A0ABU1BUN7</accession>
<feature type="modified residue" description="4-aspartylphosphate" evidence="2">
    <location>
        <position position="61"/>
    </location>
</feature>
<evidence type="ECO:0000313" key="4">
    <source>
        <dbReference type="EMBL" id="MDQ9171711.1"/>
    </source>
</evidence>
<evidence type="ECO:0000259" key="3">
    <source>
        <dbReference type="PROSITE" id="PS50110"/>
    </source>
</evidence>
<organism evidence="4 5">
    <name type="scientific">Keguizhuia sedimenti</name>
    <dbReference type="NCBI Taxonomy" id="3064264"/>
    <lineage>
        <taxon>Bacteria</taxon>
        <taxon>Pseudomonadati</taxon>
        <taxon>Pseudomonadota</taxon>
        <taxon>Betaproteobacteria</taxon>
        <taxon>Burkholderiales</taxon>
        <taxon>Oxalobacteraceae</taxon>
        <taxon>Keguizhuia</taxon>
    </lineage>
</organism>
<keyword evidence="1 2" id="KW-0597">Phosphoprotein</keyword>
<evidence type="ECO:0000256" key="2">
    <source>
        <dbReference type="PROSITE-ProRule" id="PRU00169"/>
    </source>
</evidence>
<name>A0ABU1BUN7_9BURK</name>
<reference evidence="4 5" key="1">
    <citation type="submission" date="2023-08" db="EMBL/GenBank/DDBJ databases">
        <title>Oxalobacteraceae gen .nov., isolated from river sludge outside the plant.</title>
        <authorList>
            <person name="Zhao S.Y."/>
        </authorList>
    </citation>
    <scope>NUCLEOTIDE SEQUENCE [LARGE SCALE GENOMIC DNA]</scope>
    <source>
        <strain evidence="4 5">R-40</strain>
    </source>
</reference>
<dbReference type="EMBL" id="JAUYVH010000011">
    <property type="protein sequence ID" value="MDQ9171711.1"/>
    <property type="molecule type" value="Genomic_DNA"/>
</dbReference>
<protein>
    <submittedName>
        <fullName evidence="4">Response regulator</fullName>
    </submittedName>
</protein>
<dbReference type="RefSeq" id="WP_338437652.1">
    <property type="nucleotide sequence ID" value="NZ_JAUYVH010000011.1"/>
</dbReference>
<dbReference type="InterPro" id="IPR001789">
    <property type="entry name" value="Sig_transdc_resp-reg_receiver"/>
</dbReference>
<dbReference type="PANTHER" id="PTHR44591:SF3">
    <property type="entry name" value="RESPONSE REGULATORY DOMAIN-CONTAINING PROTEIN"/>
    <property type="match status" value="1"/>
</dbReference>
<dbReference type="SUPFAM" id="SSF52172">
    <property type="entry name" value="CheY-like"/>
    <property type="match status" value="1"/>
</dbReference>